<dbReference type="RefSeq" id="WP_096366225.1">
    <property type="nucleotide sequence ID" value="NZ_AP018052.1"/>
</dbReference>
<dbReference type="PROSITE" id="PS00641">
    <property type="entry name" value="COMPLEX1_75K_1"/>
    <property type="match status" value="1"/>
</dbReference>
<evidence type="ECO:0000256" key="4">
    <source>
        <dbReference type="ARBA" id="ARBA00022714"/>
    </source>
</evidence>
<comment type="subunit">
    <text evidence="11">Composed of 13 different subunits. Subunits NuoCD, E, F, and G constitute the peripheral sector of the complex.</text>
</comment>
<dbReference type="GO" id="GO:0008137">
    <property type="term" value="F:NADH dehydrogenase (ubiquinone) activity"/>
    <property type="evidence" value="ECO:0007669"/>
    <property type="project" value="UniProtKB-UniRule"/>
</dbReference>
<dbReference type="InterPro" id="IPR019574">
    <property type="entry name" value="NADH_UbQ_OxRdtase_Gsu_4Fe4S-bd"/>
</dbReference>
<dbReference type="InterPro" id="IPR001041">
    <property type="entry name" value="2Fe-2S_ferredoxin-type"/>
</dbReference>
<evidence type="ECO:0000313" key="18">
    <source>
        <dbReference type="Proteomes" id="UP000218765"/>
    </source>
</evidence>
<dbReference type="Pfam" id="PF22117">
    <property type="entry name" value="Fer4_Nqo3"/>
    <property type="match status" value="1"/>
</dbReference>
<dbReference type="GO" id="GO:0042773">
    <property type="term" value="P:ATP synthesis coupled electron transport"/>
    <property type="evidence" value="ECO:0007669"/>
    <property type="project" value="InterPro"/>
</dbReference>
<dbReference type="NCBIfam" id="TIGR01973">
    <property type="entry name" value="NuoG"/>
    <property type="match status" value="1"/>
</dbReference>
<dbReference type="InterPro" id="IPR000283">
    <property type="entry name" value="NADH_UbQ_OxRdtase_75kDa_su_CS"/>
</dbReference>
<comment type="cofactor">
    <cofactor evidence="1 13">
        <name>[4Fe-4S] cluster</name>
        <dbReference type="ChEBI" id="CHEBI:49883"/>
    </cofactor>
</comment>
<dbReference type="CDD" id="cd00207">
    <property type="entry name" value="fer2"/>
    <property type="match status" value="1"/>
</dbReference>
<comment type="cofactor">
    <cofactor evidence="13">
        <name>[2Fe-2S] cluster</name>
        <dbReference type="ChEBI" id="CHEBI:190135"/>
    </cofactor>
    <text evidence="13">Binds 1 [2Fe-2S] cluster per subunit.</text>
</comment>
<dbReference type="InterPro" id="IPR006656">
    <property type="entry name" value="Mopterin_OxRdtase"/>
</dbReference>
<evidence type="ECO:0000256" key="8">
    <source>
        <dbReference type="ARBA" id="ARBA00023004"/>
    </source>
</evidence>
<dbReference type="SUPFAM" id="SSF54862">
    <property type="entry name" value="4Fe-4S ferredoxins"/>
    <property type="match status" value="1"/>
</dbReference>
<keyword evidence="3 13" id="KW-0004">4Fe-4S</keyword>
<evidence type="ECO:0000256" key="13">
    <source>
        <dbReference type="RuleBase" id="RU003525"/>
    </source>
</evidence>
<keyword evidence="4 13" id="KW-0001">2Fe-2S</keyword>
<dbReference type="PROSITE" id="PS51839">
    <property type="entry name" value="4FE4S_HC3"/>
    <property type="match status" value="1"/>
</dbReference>
<dbReference type="Gene3D" id="3.30.200.210">
    <property type="match status" value="1"/>
</dbReference>
<protein>
    <recommendedName>
        <fullName evidence="13">NADH-quinone oxidoreductase</fullName>
        <ecNumber evidence="13">7.1.1.-</ecNumber>
    </recommendedName>
</protein>
<dbReference type="FunFam" id="3.30.70.20:FF:000002">
    <property type="entry name" value="NADH-ubiquinone oxidoreductase 75 kDa subunit"/>
    <property type="match status" value="1"/>
</dbReference>
<feature type="domain" description="4Fe-4S His(Cys)3-ligated-type" evidence="16">
    <location>
        <begin position="89"/>
        <end position="128"/>
    </location>
</feature>
<comment type="function">
    <text evidence="13">NDH-1 shuttles electrons from NADH, via FMN and iron-sulfur (Fe-S) centers, to quinones in the respiratory chain. Couples the redox reaction to proton translocation (for every two electrons transferred, four hydrogen ions are translocated across the cytoplasmic membrane), and thus conserves the redox energy in a proton gradient.</text>
</comment>
<dbReference type="Gene3D" id="3.30.70.20">
    <property type="match status" value="1"/>
</dbReference>
<dbReference type="PROSITE" id="PS51669">
    <property type="entry name" value="4FE4S_MOW_BIS_MGD"/>
    <property type="match status" value="1"/>
</dbReference>
<dbReference type="AlphaFoldDB" id="A0A1Z4VR41"/>
<dbReference type="InterPro" id="IPR036010">
    <property type="entry name" value="2Fe-2S_ferredoxin-like_sf"/>
</dbReference>
<keyword evidence="18" id="KW-1185">Reference proteome</keyword>
<proteinExistence type="inferred from homology"/>
<dbReference type="KEGG" id="ttc:FOKN1_1714"/>
<dbReference type="GO" id="GO:0046872">
    <property type="term" value="F:metal ion binding"/>
    <property type="evidence" value="ECO:0007669"/>
    <property type="project" value="UniProtKB-UniRule"/>
</dbReference>
<dbReference type="SUPFAM" id="SSF54292">
    <property type="entry name" value="2Fe-2S ferredoxin-like"/>
    <property type="match status" value="1"/>
</dbReference>
<keyword evidence="9 13" id="KW-0411">Iron-sulfur</keyword>
<dbReference type="PANTHER" id="PTHR43105">
    <property type="entry name" value="RESPIRATORY NITRATE REDUCTASE"/>
    <property type="match status" value="1"/>
</dbReference>
<dbReference type="GO" id="GO:0051537">
    <property type="term" value="F:2 iron, 2 sulfur cluster binding"/>
    <property type="evidence" value="ECO:0007669"/>
    <property type="project" value="UniProtKB-UniRule"/>
</dbReference>
<accession>A0A1Z4VR41</accession>
<feature type="domain" description="2Fe-2S ferredoxin-type" evidence="14">
    <location>
        <begin position="11"/>
        <end position="89"/>
    </location>
</feature>
<dbReference type="GO" id="GO:0048038">
    <property type="term" value="F:quinone binding"/>
    <property type="evidence" value="ECO:0007669"/>
    <property type="project" value="UniProtKB-UniRule"/>
</dbReference>
<dbReference type="EC" id="7.1.1.-" evidence="13"/>
<organism evidence="17 18">
    <name type="scientific">Thiohalobacter thiocyanaticus</name>
    <dbReference type="NCBI Taxonomy" id="585455"/>
    <lineage>
        <taxon>Bacteria</taxon>
        <taxon>Pseudomonadati</taxon>
        <taxon>Pseudomonadota</taxon>
        <taxon>Gammaproteobacteria</taxon>
        <taxon>Thiohalobacterales</taxon>
        <taxon>Thiohalobacteraceae</taxon>
        <taxon>Thiohalobacter</taxon>
    </lineage>
</organism>
<dbReference type="InterPro" id="IPR006963">
    <property type="entry name" value="Mopterin_OxRdtase_4Fe-4S_dom"/>
</dbReference>
<reference evidence="17 18" key="1">
    <citation type="submission" date="2017-05" db="EMBL/GenBank/DDBJ databases">
        <title>Thiocyanate degradation by Thiohalobacter thiocyanaticus FOKN1.</title>
        <authorList>
            <person name="Oshiki M."/>
            <person name="Fukushima T."/>
            <person name="Kawano S."/>
            <person name="Nakagawa J."/>
        </authorList>
    </citation>
    <scope>NUCLEOTIDE SEQUENCE [LARGE SCALE GENOMIC DNA]</scope>
    <source>
        <strain evidence="17 18">FOKN1</strain>
    </source>
</reference>
<dbReference type="SUPFAM" id="SSF53706">
    <property type="entry name" value="Formate dehydrogenase/DMSO reductase, domains 1-3"/>
    <property type="match status" value="1"/>
</dbReference>
<evidence type="ECO:0000256" key="10">
    <source>
        <dbReference type="ARBA" id="ARBA00023027"/>
    </source>
</evidence>
<dbReference type="Pfam" id="PF22151">
    <property type="entry name" value="Fer4_NDSU1"/>
    <property type="match status" value="1"/>
</dbReference>
<sequence length="798" mass="86974">MSAKPEIPPEDAINVEINGETYPARKGQMIIEITDEHGITVPRFCYHKKLPIAANCRMCLVQVEKAPKPLPACATPVADGMKIWTDSDYAREAQKSVMEFLLINHPLDCPICDQGGECELQDVALGYGRSVSRFTEKKRVVKDEDLGSLIATDMTRCIHCTRCVRFLDVIGGFKELGGVGRGENMAIRAYVGQGVSSEMSGNVIDVCPVGALTSKPFRFRARAWELTQHASVAPHDCVGSNLYLHARRGDVLRVVPRENEEINEVWLSDRDRFGYAGLNSPERLERPMIRRDGDWQETDWETALQAVADMLRVYSGERAAQLGVLVSPTATVEEMYLLNRLSEQLECSNIDHRLRQSDFSDQDRLPLFPWLGQRIEELEQQQAVLLVGSNIRKEQPILGHRLRKACLNGAGIMAINPVDYDFNFDLVEKLIHAPHAMVDDLAGVAAALLTLKQEAAPSELHGVIAQASPAEVHQRIAERLSEVRPATVMLGSTAAAHPSANALRALAGFICELSGATLSLLSDGGNGAGGWLAGVLPHRGPAGSDRDSTGLDARGMLETPRSAYVLYGCEPEFDFADAQQARGAFAQAETVVAFTAYVSDSLRECARVLLPISPYSETSGTYVNVEGRWQSFAGAVAPRGQARPGWKVVRVLGNLLGLKDFDYMSSEEVRDELRSQAADRRPRNERVPGEMVLAPAPDGLQRIGDVPIYAVDGIVRRAPALQAATDGGDAQLRLNPAQAARLNLGSATQVRVEQGEAQAVLQLVLDEQVPEGAAWIPAGCPATRELGANFGGVKLNWV</sequence>
<dbReference type="Pfam" id="PF13510">
    <property type="entry name" value="Fer2_4"/>
    <property type="match status" value="1"/>
</dbReference>
<dbReference type="FunFam" id="3.10.20.740:FF:000001">
    <property type="entry name" value="NADH-quinone oxidoreductase subunit G"/>
    <property type="match status" value="1"/>
</dbReference>
<evidence type="ECO:0000256" key="3">
    <source>
        <dbReference type="ARBA" id="ARBA00022485"/>
    </source>
</evidence>
<gene>
    <name evidence="17" type="ORF">FOKN1_1714</name>
</gene>
<comment type="similarity">
    <text evidence="2 13">Belongs to the complex I 75 kDa subunit family.</text>
</comment>
<keyword evidence="6 13" id="KW-0479">Metal-binding</keyword>
<feature type="domain" description="4Fe-4S Mo/W bis-MGD-type" evidence="15">
    <location>
        <begin position="226"/>
        <end position="282"/>
    </location>
</feature>
<evidence type="ECO:0000256" key="12">
    <source>
        <dbReference type="ARBA" id="ARBA00047712"/>
    </source>
</evidence>
<evidence type="ECO:0000256" key="1">
    <source>
        <dbReference type="ARBA" id="ARBA00001966"/>
    </source>
</evidence>
<dbReference type="InterPro" id="IPR010228">
    <property type="entry name" value="NADH_UbQ_OxRdtase_Gsu"/>
</dbReference>
<dbReference type="PROSITE" id="PS51085">
    <property type="entry name" value="2FE2S_FER_2"/>
    <property type="match status" value="1"/>
</dbReference>
<dbReference type="Gene3D" id="3.10.20.740">
    <property type="match status" value="1"/>
</dbReference>
<evidence type="ECO:0000259" key="15">
    <source>
        <dbReference type="PROSITE" id="PS51669"/>
    </source>
</evidence>
<keyword evidence="7 13" id="KW-1278">Translocase</keyword>
<dbReference type="FunFam" id="3.30.200.210:FF:000002">
    <property type="entry name" value="NADH-ubiquinone oxidoreductase 75 kDa subunit"/>
    <property type="match status" value="1"/>
</dbReference>
<evidence type="ECO:0000313" key="17">
    <source>
        <dbReference type="EMBL" id="BAZ94101.1"/>
    </source>
</evidence>
<dbReference type="Pfam" id="PF00384">
    <property type="entry name" value="Molybdopterin"/>
    <property type="match status" value="1"/>
</dbReference>
<dbReference type="PANTHER" id="PTHR43105:SF13">
    <property type="entry name" value="NADH-UBIQUINONE OXIDOREDUCTASE 75 KDA SUBUNIT, MITOCHONDRIAL"/>
    <property type="match status" value="1"/>
</dbReference>
<dbReference type="Pfam" id="PF10588">
    <property type="entry name" value="NADH-G_4Fe-4S_3"/>
    <property type="match status" value="1"/>
</dbReference>
<dbReference type="CDD" id="cd02772">
    <property type="entry name" value="MopB_NDH-1_NuoG2"/>
    <property type="match status" value="1"/>
</dbReference>
<dbReference type="GO" id="GO:0016020">
    <property type="term" value="C:membrane"/>
    <property type="evidence" value="ECO:0007669"/>
    <property type="project" value="InterPro"/>
</dbReference>
<dbReference type="InterPro" id="IPR054351">
    <property type="entry name" value="NADH_UbQ_OxRdtase_ferredoxin"/>
</dbReference>
<dbReference type="InterPro" id="IPR009010">
    <property type="entry name" value="Asp_de-COase-like_dom_sf"/>
</dbReference>
<dbReference type="SMART" id="SM00929">
    <property type="entry name" value="NADH-G_4Fe-4S_3"/>
    <property type="match status" value="1"/>
</dbReference>
<keyword evidence="5 13" id="KW-0874">Quinone</keyword>
<name>A0A1Z4VR41_9GAMM</name>
<dbReference type="PROSITE" id="PS00642">
    <property type="entry name" value="COMPLEX1_75K_2"/>
    <property type="match status" value="1"/>
</dbReference>
<keyword evidence="8 13" id="KW-0408">Iron</keyword>
<dbReference type="GO" id="GO:0016651">
    <property type="term" value="F:oxidoreductase activity, acting on NAD(P)H"/>
    <property type="evidence" value="ECO:0007669"/>
    <property type="project" value="InterPro"/>
</dbReference>
<evidence type="ECO:0000256" key="7">
    <source>
        <dbReference type="ARBA" id="ARBA00022967"/>
    </source>
</evidence>
<dbReference type="Gene3D" id="3.40.50.740">
    <property type="match status" value="1"/>
</dbReference>
<dbReference type="SUPFAM" id="SSF50692">
    <property type="entry name" value="ADC-like"/>
    <property type="match status" value="1"/>
</dbReference>
<comment type="catalytic activity">
    <reaction evidence="12 13">
        <text>a quinone + NADH + 5 H(+)(in) = a quinol + NAD(+) + 4 H(+)(out)</text>
        <dbReference type="Rhea" id="RHEA:57888"/>
        <dbReference type="ChEBI" id="CHEBI:15378"/>
        <dbReference type="ChEBI" id="CHEBI:24646"/>
        <dbReference type="ChEBI" id="CHEBI:57540"/>
        <dbReference type="ChEBI" id="CHEBI:57945"/>
        <dbReference type="ChEBI" id="CHEBI:132124"/>
    </reaction>
</comment>
<dbReference type="InterPro" id="IPR050123">
    <property type="entry name" value="Prok_molybdopt-oxidoreductase"/>
</dbReference>
<evidence type="ECO:0000256" key="6">
    <source>
        <dbReference type="ARBA" id="ARBA00022723"/>
    </source>
</evidence>
<evidence type="ECO:0000256" key="2">
    <source>
        <dbReference type="ARBA" id="ARBA00005404"/>
    </source>
</evidence>
<keyword evidence="10 13" id="KW-0520">NAD</keyword>
<evidence type="ECO:0000256" key="5">
    <source>
        <dbReference type="ARBA" id="ARBA00022719"/>
    </source>
</evidence>
<dbReference type="Proteomes" id="UP000218765">
    <property type="component" value="Chromosome"/>
</dbReference>
<evidence type="ECO:0000259" key="16">
    <source>
        <dbReference type="PROSITE" id="PS51839"/>
    </source>
</evidence>
<dbReference type="GO" id="GO:0051539">
    <property type="term" value="F:4 iron, 4 sulfur cluster binding"/>
    <property type="evidence" value="ECO:0007669"/>
    <property type="project" value="UniProtKB-KW"/>
</dbReference>
<evidence type="ECO:0000259" key="14">
    <source>
        <dbReference type="PROSITE" id="PS51085"/>
    </source>
</evidence>
<dbReference type="EMBL" id="AP018052">
    <property type="protein sequence ID" value="BAZ94101.1"/>
    <property type="molecule type" value="Genomic_DNA"/>
</dbReference>
<evidence type="ECO:0000256" key="9">
    <source>
        <dbReference type="ARBA" id="ARBA00023014"/>
    </source>
</evidence>
<dbReference type="PROSITE" id="PS00643">
    <property type="entry name" value="COMPLEX1_75K_3"/>
    <property type="match status" value="1"/>
</dbReference>
<dbReference type="OrthoDB" id="9810782at2"/>
<evidence type="ECO:0000256" key="11">
    <source>
        <dbReference type="ARBA" id="ARBA00026021"/>
    </source>
</evidence>